<reference evidence="3" key="1">
    <citation type="submission" date="2014-04" db="EMBL/GenBank/DDBJ databases">
        <title>Evolutionary Origins and Diversification of the Mycorrhizal Mutualists.</title>
        <authorList>
            <consortium name="DOE Joint Genome Institute"/>
            <consortium name="Mycorrhizal Genomics Consortium"/>
            <person name="Kohler A."/>
            <person name="Kuo A."/>
            <person name="Nagy L.G."/>
            <person name="Floudas D."/>
            <person name="Copeland A."/>
            <person name="Barry K.W."/>
            <person name="Cichocki N."/>
            <person name="Veneault-Fourrey C."/>
            <person name="LaButti K."/>
            <person name="Lindquist E.A."/>
            <person name="Lipzen A."/>
            <person name="Lundell T."/>
            <person name="Morin E."/>
            <person name="Murat C."/>
            <person name="Riley R."/>
            <person name="Ohm R."/>
            <person name="Sun H."/>
            <person name="Tunlid A."/>
            <person name="Henrissat B."/>
            <person name="Grigoriev I.V."/>
            <person name="Hibbett D.S."/>
            <person name="Martin F."/>
        </authorList>
    </citation>
    <scope>NUCLEOTIDE SEQUENCE [LARGE SCALE GENOMIC DNA]</scope>
    <source>
        <strain evidence="3">FD-334 SS-4</strain>
    </source>
</reference>
<organism evidence="2 3">
    <name type="scientific">Hypholoma sublateritium (strain FD-334 SS-4)</name>
    <dbReference type="NCBI Taxonomy" id="945553"/>
    <lineage>
        <taxon>Eukaryota</taxon>
        <taxon>Fungi</taxon>
        <taxon>Dikarya</taxon>
        <taxon>Basidiomycota</taxon>
        <taxon>Agaricomycotina</taxon>
        <taxon>Agaricomycetes</taxon>
        <taxon>Agaricomycetidae</taxon>
        <taxon>Agaricales</taxon>
        <taxon>Agaricineae</taxon>
        <taxon>Strophariaceae</taxon>
        <taxon>Hypholoma</taxon>
    </lineage>
</organism>
<keyword evidence="3" id="KW-1185">Reference proteome</keyword>
<dbReference type="OMA" id="TMTRGQK"/>
<sequence length="636" mass="69798">SLSIMVNPGGFTGRRKQFLADQDALYAAAIREGHVNDTVADIQRRYFKRFPITLPHTEEPTEDFLAAVDDAAPDPELAAPSKDGTEPAAYARAQRVYELQSKELQMRKSQIKRRLHYQFTKSQTKKTTVDVGSTDPMAALMTKLTGTSVQRPRLRTAYNLWGPAHRCFIDPVFQERVRQENVPASRHAALRSSIYKELFDELPQEERQEWSNKAEQEHQAALAKVSHALKTGASTAPEDRQRCVIIETITPFVEPILDLIAEHTGWKVSLMAGGPEPADGGRLNMISVHSGTTSGPVKMNFGRSERVPYKDYFVPIFGAFLRKCYSVQECRASALPEKHDFVGLAGTELHDGVQVDTFDDGRCAEDDDFVRVSKPHASAADPVHPTPAAPSASDASSTPPAYVPSTEKSPSGNSSSGTTSHSQSTTSAEGRGSFALPMSGSAAVPGVDDLAGMVMRKPTRKRSGTATTKTNQKKKQRTAIESTSAAASISTSRAAMDVSAPNGCPSWVTNALELLRSEDFGEEWDSLIVAWLKFEGKSGYQGSAKLGTHHRPRVIADWIQRARSPKYRPEVKNINTLAADFIAWWKGIRRPGINGLLSIVAGLFFWGHAIRDAKPVAKERWLESVNDVSFVIAQLL</sequence>
<gene>
    <name evidence="2" type="ORF">HYPSUDRAFT_133378</name>
</gene>
<feature type="region of interest" description="Disordered" evidence="1">
    <location>
        <begin position="455"/>
        <end position="486"/>
    </location>
</feature>
<dbReference type="Proteomes" id="UP000054270">
    <property type="component" value="Unassembled WGS sequence"/>
</dbReference>
<proteinExistence type="predicted"/>
<evidence type="ECO:0000313" key="2">
    <source>
        <dbReference type="EMBL" id="KJA26036.1"/>
    </source>
</evidence>
<feature type="compositionally biased region" description="Low complexity" evidence="1">
    <location>
        <begin position="389"/>
        <end position="427"/>
    </location>
</feature>
<feature type="region of interest" description="Disordered" evidence="1">
    <location>
        <begin position="375"/>
        <end position="440"/>
    </location>
</feature>
<evidence type="ECO:0000313" key="3">
    <source>
        <dbReference type="Proteomes" id="UP000054270"/>
    </source>
</evidence>
<accession>A0A0D2PBR9</accession>
<name>A0A0D2PBR9_HYPSF</name>
<dbReference type="EMBL" id="KN817529">
    <property type="protein sequence ID" value="KJA26036.1"/>
    <property type="molecule type" value="Genomic_DNA"/>
</dbReference>
<evidence type="ECO:0000256" key="1">
    <source>
        <dbReference type="SAM" id="MobiDB-lite"/>
    </source>
</evidence>
<feature type="non-terminal residue" evidence="2">
    <location>
        <position position="1"/>
    </location>
</feature>
<dbReference type="OrthoDB" id="3033067at2759"/>
<dbReference type="AlphaFoldDB" id="A0A0D2PBR9"/>
<protein>
    <submittedName>
        <fullName evidence="2">Uncharacterized protein</fullName>
    </submittedName>
</protein>
<dbReference type="STRING" id="945553.A0A0D2PBR9"/>